<dbReference type="RefSeq" id="WP_132819705.1">
    <property type="nucleotide sequence ID" value="NZ_SMKI01000238.1"/>
</dbReference>
<sequence length="102" mass="10316">MRTTRRLDDLAYDPGISPEEGGLPGLDVLRDTMSSINLFGIVAIVGALSVAGVVWAYGHFSASHGAEAKGKQGVLVAAGCALLLGAANGIVAFFSNVGSQVA</sequence>
<keyword evidence="1" id="KW-0472">Membrane</keyword>
<dbReference type="OrthoDB" id="3873029at2"/>
<dbReference type="InterPro" id="IPR046094">
    <property type="entry name" value="DUF6112"/>
</dbReference>
<dbReference type="Proteomes" id="UP000295345">
    <property type="component" value="Unassembled WGS sequence"/>
</dbReference>
<evidence type="ECO:0000313" key="3">
    <source>
        <dbReference type="Proteomes" id="UP000295345"/>
    </source>
</evidence>
<accession>A0A4R4TAT0</accession>
<dbReference type="Pfam" id="PF19607">
    <property type="entry name" value="DUF6112"/>
    <property type="match status" value="1"/>
</dbReference>
<name>A0A4R4TAT0_9ACTN</name>
<evidence type="ECO:0000313" key="2">
    <source>
        <dbReference type="EMBL" id="TDC72614.1"/>
    </source>
</evidence>
<keyword evidence="1" id="KW-1133">Transmembrane helix</keyword>
<keyword evidence="1" id="KW-0812">Transmembrane</keyword>
<gene>
    <name evidence="2" type="ORF">E1283_21250</name>
</gene>
<reference evidence="2 3" key="1">
    <citation type="submission" date="2019-03" db="EMBL/GenBank/DDBJ databases">
        <title>Draft genome sequences of novel Actinobacteria.</title>
        <authorList>
            <person name="Sahin N."/>
            <person name="Ay H."/>
            <person name="Saygin H."/>
        </authorList>
    </citation>
    <scope>NUCLEOTIDE SEQUENCE [LARGE SCALE GENOMIC DNA]</scope>
    <source>
        <strain evidence="2 3">DSM 41900</strain>
    </source>
</reference>
<keyword evidence="3" id="KW-1185">Reference proteome</keyword>
<comment type="caution">
    <text evidence="2">The sequence shown here is derived from an EMBL/GenBank/DDBJ whole genome shotgun (WGS) entry which is preliminary data.</text>
</comment>
<protein>
    <recommendedName>
        <fullName evidence="4">Integral membrane protein</fullName>
    </recommendedName>
</protein>
<dbReference type="AlphaFoldDB" id="A0A4R4TAT0"/>
<dbReference type="EMBL" id="SMKI01000238">
    <property type="protein sequence ID" value="TDC72614.1"/>
    <property type="molecule type" value="Genomic_DNA"/>
</dbReference>
<proteinExistence type="predicted"/>
<feature type="transmembrane region" description="Helical" evidence="1">
    <location>
        <begin position="36"/>
        <end position="60"/>
    </location>
</feature>
<feature type="transmembrane region" description="Helical" evidence="1">
    <location>
        <begin position="72"/>
        <end position="94"/>
    </location>
</feature>
<evidence type="ECO:0000256" key="1">
    <source>
        <dbReference type="SAM" id="Phobius"/>
    </source>
</evidence>
<organism evidence="2 3">
    <name type="scientific">Streptomyces hainanensis</name>
    <dbReference type="NCBI Taxonomy" id="402648"/>
    <lineage>
        <taxon>Bacteria</taxon>
        <taxon>Bacillati</taxon>
        <taxon>Actinomycetota</taxon>
        <taxon>Actinomycetes</taxon>
        <taxon>Kitasatosporales</taxon>
        <taxon>Streptomycetaceae</taxon>
        <taxon>Streptomyces</taxon>
    </lineage>
</organism>
<evidence type="ECO:0008006" key="4">
    <source>
        <dbReference type="Google" id="ProtNLM"/>
    </source>
</evidence>